<evidence type="ECO:0000313" key="1">
    <source>
        <dbReference type="EMBL" id="MBW4669823.1"/>
    </source>
</evidence>
<accession>A0A951UTL2</accession>
<evidence type="ECO:0008006" key="3">
    <source>
        <dbReference type="Google" id="ProtNLM"/>
    </source>
</evidence>
<dbReference type="EMBL" id="JAHHGZ010000024">
    <property type="protein sequence ID" value="MBW4669823.1"/>
    <property type="molecule type" value="Genomic_DNA"/>
</dbReference>
<comment type="caution">
    <text evidence="1">The sequence shown here is derived from an EMBL/GenBank/DDBJ whole genome shotgun (WGS) entry which is preliminary data.</text>
</comment>
<gene>
    <name evidence="1" type="ORF">KME60_21025</name>
</gene>
<organism evidence="1 2">
    <name type="scientific">Cyanomargarita calcarea GSE-NOS-MK-12-04C</name>
    <dbReference type="NCBI Taxonomy" id="2839659"/>
    <lineage>
        <taxon>Bacteria</taxon>
        <taxon>Bacillati</taxon>
        <taxon>Cyanobacteriota</taxon>
        <taxon>Cyanophyceae</taxon>
        <taxon>Nostocales</taxon>
        <taxon>Cyanomargaritaceae</taxon>
        <taxon>Cyanomargarita</taxon>
    </lineage>
</organism>
<proteinExistence type="predicted"/>
<dbReference type="Proteomes" id="UP000729701">
    <property type="component" value="Unassembled WGS sequence"/>
</dbReference>
<reference evidence="1" key="2">
    <citation type="journal article" date="2022" name="Microbiol. Resour. Announc.">
        <title>Metagenome Sequencing to Explore Phylogenomics of Terrestrial Cyanobacteria.</title>
        <authorList>
            <person name="Ward R.D."/>
            <person name="Stajich J.E."/>
            <person name="Johansen J.R."/>
            <person name="Huntemann M."/>
            <person name="Clum A."/>
            <person name="Foster B."/>
            <person name="Foster B."/>
            <person name="Roux S."/>
            <person name="Palaniappan K."/>
            <person name="Varghese N."/>
            <person name="Mukherjee S."/>
            <person name="Reddy T.B.K."/>
            <person name="Daum C."/>
            <person name="Copeland A."/>
            <person name="Chen I.A."/>
            <person name="Ivanova N.N."/>
            <person name="Kyrpides N.C."/>
            <person name="Shapiro N."/>
            <person name="Eloe-Fadrosh E.A."/>
            <person name="Pietrasiak N."/>
        </authorList>
    </citation>
    <scope>NUCLEOTIDE SEQUENCE</scope>
    <source>
        <strain evidence="1">GSE-NOS-MK-12-04C</strain>
    </source>
</reference>
<evidence type="ECO:0000313" key="2">
    <source>
        <dbReference type="Proteomes" id="UP000729701"/>
    </source>
</evidence>
<name>A0A951UTL2_9CYAN</name>
<dbReference type="AlphaFoldDB" id="A0A951UTL2"/>
<protein>
    <recommendedName>
        <fullName evidence="3">Type I restriction enzyme R protein N-terminal domain-containing protein</fullName>
    </recommendedName>
</protein>
<reference evidence="1" key="1">
    <citation type="submission" date="2021-05" db="EMBL/GenBank/DDBJ databases">
        <authorList>
            <person name="Pietrasiak N."/>
            <person name="Ward R."/>
            <person name="Stajich J.E."/>
            <person name="Kurbessoian T."/>
        </authorList>
    </citation>
    <scope>NUCLEOTIDE SEQUENCE</scope>
    <source>
        <strain evidence="1">GSE-NOS-MK-12-04C</strain>
    </source>
</reference>
<sequence>MPLLDPNQAYTFSQIFALKLEVDELVTEFGYSLIRTPLHLAEYAGELDRLDETRRRIEEVLPYVNLNNEATRREVLISPIVTDLVHYTRAQLRIEYPIKVTLQLQGNFDYLLRTQIHLLVIEAKQEDLTNGFTQLTTELIALDLWSKAPDVTVQPELIGAVTTGTIWQFGVLHRQSKQISQGLNSYRVPEDLEQVVRILIEALLSRSQSLA</sequence>